<keyword evidence="8" id="KW-0472">Membrane</keyword>
<keyword evidence="2" id="KW-0813">Transport</keyword>
<dbReference type="EMBL" id="PDOC01000001">
    <property type="protein sequence ID" value="PIL47125.1"/>
    <property type="molecule type" value="Genomic_DNA"/>
</dbReference>
<dbReference type="Gene3D" id="2.30.30.830">
    <property type="match status" value="1"/>
</dbReference>
<dbReference type="GO" id="GO:0015031">
    <property type="term" value="P:protein transport"/>
    <property type="evidence" value="ECO:0007669"/>
    <property type="project" value="UniProtKB-KW"/>
</dbReference>
<evidence type="ECO:0000256" key="8">
    <source>
        <dbReference type="ARBA" id="ARBA00023136"/>
    </source>
</evidence>
<gene>
    <name evidence="11" type="ORF">CR105_02650</name>
</gene>
<sequence length="215" mass="22765">MKRMPIVLTLLALILLSVSIVYWVMQLYQPAQRPLAAAAPSAMPQPGIDAAATLFGGQASAAVAANYQLTGVVAAGRESVAIIVADGAPPKALQLGKEVVAGVTVREVHPRYVMLSDGGVLKRIELATDTRATNGVPPSPLPGQQQFQAQQEQQQQQQLQQQQQQQPPPQQQQQLQMGPVLPQQQAQPAPPPPAPAQMAPPTRAVNPNGAPSQLQ</sequence>
<dbReference type="GO" id="GO:0005886">
    <property type="term" value="C:plasma membrane"/>
    <property type="evidence" value="ECO:0007669"/>
    <property type="project" value="UniProtKB-SubCell"/>
</dbReference>
<evidence type="ECO:0000256" key="9">
    <source>
        <dbReference type="SAM" id="MobiDB-lite"/>
    </source>
</evidence>
<organism evidence="11 12">
    <name type="scientific">Massilia eurypsychrophila</name>
    <dbReference type="NCBI Taxonomy" id="1485217"/>
    <lineage>
        <taxon>Bacteria</taxon>
        <taxon>Pseudomonadati</taxon>
        <taxon>Pseudomonadota</taxon>
        <taxon>Betaproteobacteria</taxon>
        <taxon>Burkholderiales</taxon>
        <taxon>Oxalobacteraceae</taxon>
        <taxon>Telluria group</taxon>
        <taxon>Massilia</taxon>
    </lineage>
</organism>
<feature type="domain" description="Type II secretion system protein GspC N-terminal" evidence="10">
    <location>
        <begin position="62"/>
        <end position="125"/>
    </location>
</feature>
<evidence type="ECO:0000256" key="3">
    <source>
        <dbReference type="ARBA" id="ARBA00022475"/>
    </source>
</evidence>
<comment type="subcellular location">
    <subcellularLocation>
        <location evidence="1">Cell inner membrane</location>
    </subcellularLocation>
</comment>
<keyword evidence="7" id="KW-1133">Transmembrane helix</keyword>
<evidence type="ECO:0000256" key="2">
    <source>
        <dbReference type="ARBA" id="ARBA00022448"/>
    </source>
</evidence>
<evidence type="ECO:0000256" key="6">
    <source>
        <dbReference type="ARBA" id="ARBA00022927"/>
    </source>
</evidence>
<name>A0A2G8TM50_9BURK</name>
<feature type="compositionally biased region" description="Low complexity" evidence="9">
    <location>
        <begin position="142"/>
        <end position="187"/>
    </location>
</feature>
<protein>
    <recommendedName>
        <fullName evidence="10">Type II secretion system protein GspC N-terminal domain-containing protein</fullName>
    </recommendedName>
</protein>
<evidence type="ECO:0000313" key="11">
    <source>
        <dbReference type="EMBL" id="PIL47125.1"/>
    </source>
</evidence>
<evidence type="ECO:0000313" key="12">
    <source>
        <dbReference type="Proteomes" id="UP000230390"/>
    </source>
</evidence>
<dbReference type="Proteomes" id="UP000230390">
    <property type="component" value="Unassembled WGS sequence"/>
</dbReference>
<reference evidence="11 12" key="1">
    <citation type="submission" date="2017-10" db="EMBL/GenBank/DDBJ databases">
        <title>Massilia psychrophilum sp. nov., a novel purple-pigmented bacterium isolated from Tianshan glacier, Xinjiang Municipality, China.</title>
        <authorList>
            <person name="Wang H."/>
        </authorList>
    </citation>
    <scope>NUCLEOTIDE SEQUENCE [LARGE SCALE GENOMIC DNA]</scope>
    <source>
        <strain evidence="11 12">JCM 30074</strain>
    </source>
</reference>
<keyword evidence="6" id="KW-0653">Protein transport</keyword>
<comment type="caution">
    <text evidence="11">The sequence shown here is derived from an EMBL/GenBank/DDBJ whole genome shotgun (WGS) entry which is preliminary data.</text>
</comment>
<evidence type="ECO:0000256" key="5">
    <source>
        <dbReference type="ARBA" id="ARBA00022692"/>
    </source>
</evidence>
<keyword evidence="5" id="KW-0812">Transmembrane</keyword>
<keyword evidence="3" id="KW-1003">Cell membrane</keyword>
<dbReference type="Pfam" id="PF11356">
    <property type="entry name" value="T2SSC"/>
    <property type="match status" value="1"/>
</dbReference>
<evidence type="ECO:0000256" key="1">
    <source>
        <dbReference type="ARBA" id="ARBA00004533"/>
    </source>
</evidence>
<evidence type="ECO:0000256" key="7">
    <source>
        <dbReference type="ARBA" id="ARBA00022989"/>
    </source>
</evidence>
<keyword evidence="12" id="KW-1185">Reference proteome</keyword>
<proteinExistence type="predicted"/>
<evidence type="ECO:0000259" key="10">
    <source>
        <dbReference type="Pfam" id="PF11356"/>
    </source>
</evidence>
<feature type="region of interest" description="Disordered" evidence="9">
    <location>
        <begin position="131"/>
        <end position="215"/>
    </location>
</feature>
<dbReference type="AlphaFoldDB" id="A0A2G8TM50"/>
<keyword evidence="4" id="KW-0997">Cell inner membrane</keyword>
<evidence type="ECO:0000256" key="4">
    <source>
        <dbReference type="ARBA" id="ARBA00022519"/>
    </source>
</evidence>
<dbReference type="OrthoDB" id="8778618at2"/>
<accession>A0A2G8TM50</accession>
<dbReference type="InterPro" id="IPR024961">
    <property type="entry name" value="T2SS_GspC_N"/>
</dbReference>